<evidence type="ECO:0000313" key="5">
    <source>
        <dbReference type="EMBL" id="RCV86431.1"/>
    </source>
</evidence>
<dbReference type="PROSITE" id="PS51032">
    <property type="entry name" value="AP2_ERF"/>
    <property type="match status" value="1"/>
</dbReference>
<dbReference type="GO" id="GO:0003700">
    <property type="term" value="F:DNA-binding transcription factor activity"/>
    <property type="evidence" value="ECO:0007669"/>
    <property type="project" value="InterPro"/>
</dbReference>
<dbReference type="OrthoDB" id="388551at2"/>
<keyword evidence="1" id="KW-0805">Transcription regulation</keyword>
<dbReference type="SUPFAM" id="SSF54171">
    <property type="entry name" value="DNA-binding domain"/>
    <property type="match status" value="1"/>
</dbReference>
<reference evidence="5 6" key="1">
    <citation type="submission" date="2018-07" db="EMBL/GenBank/DDBJ databases">
        <title>Halomonas rutogse sp. nov., isolated from Lake TangqianCo on Tibetan Plateau.</title>
        <authorList>
            <person name="Lu H."/>
            <person name="Xing P."/>
            <person name="Wu Q."/>
        </authorList>
    </citation>
    <scope>NUCLEOTIDE SEQUENCE [LARGE SCALE GENOMIC DNA]</scope>
    <source>
        <strain evidence="5 6">TQ8S</strain>
    </source>
</reference>
<dbReference type="EMBL" id="QPIJ01000065">
    <property type="protein sequence ID" value="RCV86431.1"/>
    <property type="molecule type" value="Genomic_DNA"/>
</dbReference>
<keyword evidence="2" id="KW-0238">DNA-binding</keyword>
<evidence type="ECO:0000259" key="4">
    <source>
        <dbReference type="PROSITE" id="PS51032"/>
    </source>
</evidence>
<evidence type="ECO:0000256" key="3">
    <source>
        <dbReference type="ARBA" id="ARBA00023163"/>
    </source>
</evidence>
<keyword evidence="3" id="KW-0804">Transcription</keyword>
<dbReference type="Proteomes" id="UP000253204">
    <property type="component" value="Unassembled WGS sequence"/>
</dbReference>
<comment type="caution">
    <text evidence="5">The sequence shown here is derived from an EMBL/GenBank/DDBJ whole genome shotgun (WGS) entry which is preliminary data.</text>
</comment>
<dbReference type="AlphaFoldDB" id="A0A368TPA9"/>
<dbReference type="InterPro" id="IPR016177">
    <property type="entry name" value="DNA-bd_dom_sf"/>
</dbReference>
<proteinExistence type="predicted"/>
<dbReference type="Gene3D" id="3.90.75.20">
    <property type="match status" value="1"/>
</dbReference>
<dbReference type="InterPro" id="IPR044925">
    <property type="entry name" value="His-Me_finger_sf"/>
</dbReference>
<accession>A0A368TPA9</accession>
<dbReference type="InterPro" id="IPR003615">
    <property type="entry name" value="HNH_nuc"/>
</dbReference>
<dbReference type="GO" id="GO:0003677">
    <property type="term" value="F:DNA binding"/>
    <property type="evidence" value="ECO:0007669"/>
    <property type="project" value="UniProtKB-KW"/>
</dbReference>
<dbReference type="SUPFAM" id="SSF54060">
    <property type="entry name" value="His-Me finger endonucleases"/>
    <property type="match status" value="1"/>
</dbReference>
<keyword evidence="5" id="KW-0540">Nuclease</keyword>
<dbReference type="RefSeq" id="WP_114488318.1">
    <property type="nucleotide sequence ID" value="NZ_QPIJ01000065.1"/>
</dbReference>
<keyword evidence="5" id="KW-0378">Hydrolase</keyword>
<organism evidence="5 6">
    <name type="scientific">Vreelandella rituensis</name>
    <dbReference type="NCBI Taxonomy" id="2282306"/>
    <lineage>
        <taxon>Bacteria</taxon>
        <taxon>Pseudomonadati</taxon>
        <taxon>Pseudomonadota</taxon>
        <taxon>Gammaproteobacteria</taxon>
        <taxon>Oceanospirillales</taxon>
        <taxon>Halomonadaceae</taxon>
        <taxon>Vreelandella</taxon>
    </lineage>
</organism>
<dbReference type="InterPro" id="IPR001471">
    <property type="entry name" value="AP2/ERF_dom"/>
</dbReference>
<evidence type="ECO:0000256" key="1">
    <source>
        <dbReference type="ARBA" id="ARBA00023015"/>
    </source>
</evidence>
<evidence type="ECO:0000313" key="6">
    <source>
        <dbReference type="Proteomes" id="UP000253204"/>
    </source>
</evidence>
<keyword evidence="6" id="KW-1185">Reference proteome</keyword>
<sequence>MKRISLARLRQVLHYDPDNGVFTWHPRGLEDFDGDERRWRSWNTQHAGRPAGCSTLRYTNIRIDGKTYWSHRVAWFYTHGHWPNGIIDHRNGDKYDNRLDNLRVVCPMGNAENRRALMRGKKEDLPIGVFKMPRPGLPNPYMARIAARGARKYLGCFPTPEAASAAYLAAKRELHESNTL</sequence>
<dbReference type="Pfam" id="PF13392">
    <property type="entry name" value="HNH_3"/>
    <property type="match status" value="1"/>
</dbReference>
<gene>
    <name evidence="5" type="ORF">DU506_18345</name>
</gene>
<keyword evidence="5" id="KW-0255">Endonuclease</keyword>
<name>A0A368TPA9_9GAMM</name>
<feature type="domain" description="AP2/ERF" evidence="4">
    <location>
        <begin position="125"/>
        <end position="180"/>
    </location>
</feature>
<dbReference type="GO" id="GO:0004519">
    <property type="term" value="F:endonuclease activity"/>
    <property type="evidence" value="ECO:0007669"/>
    <property type="project" value="UniProtKB-KW"/>
</dbReference>
<evidence type="ECO:0000256" key="2">
    <source>
        <dbReference type="ARBA" id="ARBA00023125"/>
    </source>
</evidence>
<protein>
    <submittedName>
        <fullName evidence="5">HNH endonuclease</fullName>
    </submittedName>
</protein>